<dbReference type="GeneID" id="17265974"/>
<evidence type="ECO:0000259" key="2">
    <source>
        <dbReference type="Pfam" id="PF01399"/>
    </source>
</evidence>
<dbReference type="RefSeq" id="XP_005772857.1">
    <property type="nucleotide sequence ID" value="XM_005772800.1"/>
</dbReference>
<dbReference type="FunFam" id="1.10.10.10:FF:000146">
    <property type="entry name" value="PCI domain-containing protein 2 homolog"/>
    <property type="match status" value="1"/>
</dbReference>
<sequence length="391" mass="42582">MSGVPSTAQQAAQTISQAVSRQDGAGLAAALRLDLGNTALIAQLNSSPPLEQICGRALVEPWDELLLEQLHYIKAAAAGEHEAAYSHCERAAACFQAAFEKESDWPVPALHSLCLNLRRAAAAADAALVAKGERAARQQEAARTMQKFFQVCVTDRAPLPVSKKWGSVAVEKLAAGQGGGAVRAEAGARVGALVVINALFHVYFAINNLRLCQNLIRAALDGQTVEGRHFAKAEVVTYKYFTGRLALLNSDFGDLNAFEEQLATHQQRFIRHGSYLQEEVSRKCLGGVSEVSRHGSYLLVERSKLIVYRNFFRRVALLHPDKSTKLDIKRFQACLKATNTEMEVDEIECILANLIYCGYIKGYISHAHGKLVVSKGAPFPPLRELGLTSAV</sequence>
<dbReference type="HOGENOM" id="CLU_031567_2_0_1"/>
<dbReference type="EnsemblProtists" id="EOD20428">
    <property type="protein sequence ID" value="EOD20428"/>
    <property type="gene ID" value="EMIHUDRAFT_463862"/>
</dbReference>
<keyword evidence="4" id="KW-1185">Reference proteome</keyword>
<dbReference type="GO" id="GO:0016973">
    <property type="term" value="P:poly(A)+ mRNA export from nucleus"/>
    <property type="evidence" value="ECO:0007669"/>
    <property type="project" value="TreeGrafter"/>
</dbReference>
<comment type="similarity">
    <text evidence="1">Belongs to the CSN12 family.</text>
</comment>
<dbReference type="eggNOG" id="KOG2688">
    <property type="taxonomic scope" value="Eukaryota"/>
</dbReference>
<dbReference type="Proteomes" id="UP000013827">
    <property type="component" value="Unassembled WGS sequence"/>
</dbReference>
<organism evidence="3 4">
    <name type="scientific">Emiliania huxleyi (strain CCMP1516)</name>
    <dbReference type="NCBI Taxonomy" id="280463"/>
    <lineage>
        <taxon>Eukaryota</taxon>
        <taxon>Haptista</taxon>
        <taxon>Haptophyta</taxon>
        <taxon>Prymnesiophyceae</taxon>
        <taxon>Isochrysidales</taxon>
        <taxon>Noelaerhabdaceae</taxon>
        <taxon>Emiliania</taxon>
    </lineage>
</organism>
<dbReference type="GO" id="GO:0003690">
    <property type="term" value="F:double-stranded DNA binding"/>
    <property type="evidence" value="ECO:0007669"/>
    <property type="project" value="InterPro"/>
</dbReference>
<evidence type="ECO:0000256" key="1">
    <source>
        <dbReference type="ARBA" id="ARBA00025771"/>
    </source>
</evidence>
<protein>
    <recommendedName>
        <fullName evidence="2">PCI domain-containing protein</fullName>
    </recommendedName>
</protein>
<dbReference type="STRING" id="2903.R1CCG4"/>
<dbReference type="AlphaFoldDB" id="A0A0D3JA93"/>
<reference evidence="4" key="1">
    <citation type="journal article" date="2013" name="Nature">
        <title>Pan genome of the phytoplankton Emiliania underpins its global distribution.</title>
        <authorList>
            <person name="Read B.A."/>
            <person name="Kegel J."/>
            <person name="Klute M.J."/>
            <person name="Kuo A."/>
            <person name="Lefebvre S.C."/>
            <person name="Maumus F."/>
            <person name="Mayer C."/>
            <person name="Miller J."/>
            <person name="Monier A."/>
            <person name="Salamov A."/>
            <person name="Young J."/>
            <person name="Aguilar M."/>
            <person name="Claverie J.M."/>
            <person name="Frickenhaus S."/>
            <person name="Gonzalez K."/>
            <person name="Herman E.K."/>
            <person name="Lin Y.C."/>
            <person name="Napier J."/>
            <person name="Ogata H."/>
            <person name="Sarno A.F."/>
            <person name="Shmutz J."/>
            <person name="Schroeder D."/>
            <person name="de Vargas C."/>
            <person name="Verret F."/>
            <person name="von Dassow P."/>
            <person name="Valentin K."/>
            <person name="Van de Peer Y."/>
            <person name="Wheeler G."/>
            <person name="Dacks J.B."/>
            <person name="Delwiche C.F."/>
            <person name="Dyhrman S.T."/>
            <person name="Glockner G."/>
            <person name="John U."/>
            <person name="Richards T."/>
            <person name="Worden A.Z."/>
            <person name="Zhang X."/>
            <person name="Grigoriev I.V."/>
            <person name="Allen A.E."/>
            <person name="Bidle K."/>
            <person name="Borodovsky M."/>
            <person name="Bowler C."/>
            <person name="Brownlee C."/>
            <person name="Cock J.M."/>
            <person name="Elias M."/>
            <person name="Gladyshev V.N."/>
            <person name="Groth M."/>
            <person name="Guda C."/>
            <person name="Hadaegh A."/>
            <person name="Iglesias-Rodriguez M.D."/>
            <person name="Jenkins J."/>
            <person name="Jones B.M."/>
            <person name="Lawson T."/>
            <person name="Leese F."/>
            <person name="Lindquist E."/>
            <person name="Lobanov A."/>
            <person name="Lomsadze A."/>
            <person name="Malik S.B."/>
            <person name="Marsh M.E."/>
            <person name="Mackinder L."/>
            <person name="Mock T."/>
            <person name="Mueller-Roeber B."/>
            <person name="Pagarete A."/>
            <person name="Parker M."/>
            <person name="Probert I."/>
            <person name="Quesneville H."/>
            <person name="Raines C."/>
            <person name="Rensing S.A."/>
            <person name="Riano-Pachon D.M."/>
            <person name="Richier S."/>
            <person name="Rokitta S."/>
            <person name="Shiraiwa Y."/>
            <person name="Soanes D.M."/>
            <person name="van der Giezen M."/>
            <person name="Wahlund T.M."/>
            <person name="Williams B."/>
            <person name="Wilson W."/>
            <person name="Wolfe G."/>
            <person name="Wurch L.L."/>
        </authorList>
    </citation>
    <scope>NUCLEOTIDE SEQUENCE</scope>
</reference>
<evidence type="ECO:0000313" key="4">
    <source>
        <dbReference type="Proteomes" id="UP000013827"/>
    </source>
</evidence>
<dbReference type="InterPro" id="IPR036388">
    <property type="entry name" value="WH-like_DNA-bd_sf"/>
</dbReference>
<accession>A0A0D3JA93</accession>
<evidence type="ECO:0000313" key="3">
    <source>
        <dbReference type="EnsemblProtists" id="EOD20428"/>
    </source>
</evidence>
<dbReference type="PANTHER" id="PTHR12732:SF0">
    <property type="entry name" value="PCI DOMAIN-CONTAINING PROTEIN 2"/>
    <property type="match status" value="1"/>
</dbReference>
<name>A0A0D3JA93_EMIH1</name>
<reference evidence="3" key="2">
    <citation type="submission" date="2024-10" db="UniProtKB">
        <authorList>
            <consortium name="EnsemblProtists"/>
        </authorList>
    </citation>
    <scope>IDENTIFICATION</scope>
</reference>
<dbReference type="GO" id="GO:0003723">
    <property type="term" value="F:RNA binding"/>
    <property type="evidence" value="ECO:0007669"/>
    <property type="project" value="InterPro"/>
</dbReference>
<dbReference type="InterPro" id="IPR045114">
    <property type="entry name" value="Csn12-like"/>
</dbReference>
<dbReference type="Pfam" id="PF01399">
    <property type="entry name" value="PCI"/>
    <property type="match status" value="1"/>
</dbReference>
<proteinExistence type="inferred from homology"/>
<dbReference type="InterPro" id="IPR000717">
    <property type="entry name" value="PCI_dom"/>
</dbReference>
<dbReference type="PANTHER" id="PTHR12732">
    <property type="entry name" value="UNCHARACTERIZED PROTEASOME COMPONENT REGION PCI-CONTAINING"/>
    <property type="match status" value="1"/>
</dbReference>
<dbReference type="OMA" id="INRMFTL"/>
<dbReference type="Gene3D" id="1.10.10.10">
    <property type="entry name" value="Winged helix-like DNA-binding domain superfamily/Winged helix DNA-binding domain"/>
    <property type="match status" value="1"/>
</dbReference>
<dbReference type="PaxDb" id="2903-EOD20428"/>
<dbReference type="GO" id="GO:0070390">
    <property type="term" value="C:transcription export complex 2"/>
    <property type="evidence" value="ECO:0007669"/>
    <property type="project" value="TreeGrafter"/>
</dbReference>
<dbReference type="GO" id="GO:0000973">
    <property type="term" value="P:post-transcriptional tethering of RNA polymerase II gene DNA at nuclear periphery"/>
    <property type="evidence" value="ECO:0007669"/>
    <property type="project" value="TreeGrafter"/>
</dbReference>
<dbReference type="GO" id="GO:0006368">
    <property type="term" value="P:transcription elongation by RNA polymerase II"/>
    <property type="evidence" value="ECO:0007669"/>
    <property type="project" value="TreeGrafter"/>
</dbReference>
<feature type="domain" description="PCI" evidence="2">
    <location>
        <begin position="297"/>
        <end position="375"/>
    </location>
</feature>
<dbReference type="KEGG" id="ehx:EMIHUDRAFT_463862"/>